<dbReference type="Gene3D" id="3.60.120.10">
    <property type="entry name" value="Anthranilate synthase"/>
    <property type="match status" value="1"/>
</dbReference>
<dbReference type="InterPro" id="IPR043132">
    <property type="entry name" value="BCAT-like_C"/>
</dbReference>
<dbReference type="Gene3D" id="3.30.470.10">
    <property type="match status" value="1"/>
</dbReference>
<dbReference type="PANTHER" id="PTHR11236">
    <property type="entry name" value="AMINOBENZOATE/ANTHRANILATE SYNTHASE"/>
    <property type="match status" value="1"/>
</dbReference>
<dbReference type="GO" id="GO:0000162">
    <property type="term" value="P:L-tryptophan biosynthetic process"/>
    <property type="evidence" value="ECO:0007669"/>
    <property type="project" value="TreeGrafter"/>
</dbReference>
<keyword evidence="5" id="KW-1185">Reference proteome</keyword>
<dbReference type="InterPro" id="IPR005801">
    <property type="entry name" value="ADC_synthase"/>
</dbReference>
<dbReference type="RefSeq" id="WP_112869978.1">
    <property type="nucleotide sequence ID" value="NZ_CP021781.1"/>
</dbReference>
<evidence type="ECO:0000313" key="4">
    <source>
        <dbReference type="Proteomes" id="UP000251120"/>
    </source>
</evidence>
<dbReference type="SUPFAM" id="SSF56752">
    <property type="entry name" value="D-aminoacid aminotransferase-like PLP-dependent enzymes"/>
    <property type="match status" value="1"/>
</dbReference>
<evidence type="ECO:0000313" key="2">
    <source>
        <dbReference type="EMBL" id="AXA33804.1"/>
    </source>
</evidence>
<dbReference type="Proteomes" id="UP000251120">
    <property type="component" value="Chromosome"/>
</dbReference>
<proteinExistence type="predicted"/>
<dbReference type="OrthoDB" id="9803598at2"/>
<dbReference type="PRINTS" id="PR00095">
    <property type="entry name" value="ANTSNTHASEI"/>
</dbReference>
<keyword evidence="3" id="KW-0032">Aminotransferase</keyword>
<dbReference type="SUPFAM" id="SSF56322">
    <property type="entry name" value="ADC synthase"/>
    <property type="match status" value="1"/>
</dbReference>
<dbReference type="GO" id="GO:0046820">
    <property type="term" value="F:4-amino-4-deoxychorismate synthase activity"/>
    <property type="evidence" value="ECO:0007669"/>
    <property type="project" value="UniProtKB-EC"/>
</dbReference>
<dbReference type="InterPro" id="IPR005802">
    <property type="entry name" value="ADC_synth_comp_1"/>
</dbReference>
<dbReference type="NCBIfam" id="TIGR00553">
    <property type="entry name" value="pabB"/>
    <property type="match status" value="1"/>
</dbReference>
<feature type="domain" description="Chorismate-utilising enzyme C-terminal" evidence="1">
    <location>
        <begin position="117"/>
        <end position="368"/>
    </location>
</feature>
<dbReference type="EC" id="2.6.1.85" evidence="3"/>
<evidence type="ECO:0000313" key="3">
    <source>
        <dbReference type="EMBL" id="QIW12039.1"/>
    </source>
</evidence>
<dbReference type="KEGG" id="fad:CDH04_04960"/>
<keyword evidence="3" id="KW-0808">Transferase</keyword>
<protein>
    <submittedName>
        <fullName evidence="3">Aminodeoxychorismate synthase component I</fullName>
        <ecNumber evidence="3">2.6.1.85</ecNumber>
    </submittedName>
    <submittedName>
        <fullName evidence="2">Aminodeoxychorismate synthase, component I</fullName>
    </submittedName>
</protein>
<dbReference type="Pfam" id="PF01063">
    <property type="entry name" value="Aminotran_4"/>
    <property type="match status" value="1"/>
</dbReference>
<dbReference type="InterPro" id="IPR043131">
    <property type="entry name" value="BCAT-like_N"/>
</dbReference>
<dbReference type="Proteomes" id="UP000681131">
    <property type="component" value="Chromosome"/>
</dbReference>
<dbReference type="InterPro" id="IPR036038">
    <property type="entry name" value="Aminotransferase-like"/>
</dbReference>
<accession>A0A2Z4XYH5</accession>
<organism evidence="2 4">
    <name type="scientific">Francisella adeliensis</name>
    <dbReference type="NCBI Taxonomy" id="2007306"/>
    <lineage>
        <taxon>Bacteria</taxon>
        <taxon>Pseudomonadati</taxon>
        <taxon>Pseudomonadota</taxon>
        <taxon>Gammaproteobacteria</taxon>
        <taxon>Thiotrichales</taxon>
        <taxon>Francisellaceae</taxon>
        <taxon>Francisella</taxon>
    </lineage>
</organism>
<dbReference type="EMBL" id="CP021781">
    <property type="protein sequence ID" value="AXA33804.1"/>
    <property type="molecule type" value="Genomic_DNA"/>
</dbReference>
<dbReference type="Pfam" id="PF00425">
    <property type="entry name" value="Chorismate_bind"/>
    <property type="match status" value="1"/>
</dbReference>
<name>A0A2Z4XYH5_9GAMM</name>
<dbReference type="AlphaFoldDB" id="A0A2Z4XYH5"/>
<dbReference type="EMBL" id="CP043424">
    <property type="protein sequence ID" value="QIW12039.1"/>
    <property type="molecule type" value="Genomic_DNA"/>
</dbReference>
<gene>
    <name evidence="2" type="primary">pabB</name>
    <name evidence="2" type="ORF">CDH04_04960</name>
    <name evidence="3" type="ORF">FZC43_04965</name>
</gene>
<dbReference type="InterPro" id="IPR001544">
    <property type="entry name" value="Aminotrans_IV"/>
</dbReference>
<dbReference type="InterPro" id="IPR015890">
    <property type="entry name" value="Chorismate_C"/>
</dbReference>
<dbReference type="Gene3D" id="3.20.10.10">
    <property type="entry name" value="D-amino Acid Aminotransferase, subunit A, domain 2"/>
    <property type="match status" value="1"/>
</dbReference>
<evidence type="ECO:0000313" key="5">
    <source>
        <dbReference type="Proteomes" id="UP000681131"/>
    </source>
</evidence>
<evidence type="ECO:0000259" key="1">
    <source>
        <dbReference type="Pfam" id="PF00425"/>
    </source>
</evidence>
<dbReference type="PANTHER" id="PTHR11236:SF50">
    <property type="entry name" value="AMINODEOXYCHORISMATE SYNTHASE COMPONENT 1"/>
    <property type="match status" value="1"/>
</dbReference>
<sequence>MNFSNDYAIFENKITEQDKYFFYDPVEEIIAKDKASLGSAFKELTRLQQKGLYLVGYVSYEASYYLTPYLAHLRSDNSQKLLHFIAYKNYSTRIPSDLLSKDDEGVIDLLYDHLSLNDYDKQFSEVYSALTKGDSYQINLTKRVSGQTDSKGLGIYNTLKKYQQVKYASYLQFKDDEIISLSPELFFEKTQSKLTVKPMKGTAQIIEDDNDGLIHNKLKNCTKNKAENLIIVDLLRNDLSTIAKNHLVKVDKIFEIEKYKTLYQMVSQISAEVTKEISIKKIFENLFPCGSITGAPKKRTMEYIKNIESGDRGIYTGAIGYIMPNNDITFSVAIRTIKKNGRKIKFGVGGGITVSSEISDEWQEMNTKMSFIKEIYKPKFSIIESIYFSNKFKDLDLHLERLKLTAQKLFFEVNIAKLKQSIISYTKELDSNKQYKIRLEYLYDKKILITDSQIDNTNKKLVKLIVCPEKVDSNNFMFRYKTTHSSTRGFYTDMHNKYIGKEDNKELVFVNEQNNITETRFHNILVKKDNKIYTPRLEDGVLDGIARKKLLNDNKISQKNISLKDLENADEIYLVNSVRGIIEARLEQ</sequence>
<dbReference type="InterPro" id="IPR019999">
    <property type="entry name" value="Anth_synth_I-like"/>
</dbReference>
<dbReference type="GO" id="GO:0009396">
    <property type="term" value="P:folic acid-containing compound biosynthetic process"/>
    <property type="evidence" value="ECO:0007669"/>
    <property type="project" value="InterPro"/>
</dbReference>
<reference evidence="3 5" key="2">
    <citation type="submission" date="2019-08" db="EMBL/GenBank/DDBJ databases">
        <title>Complete genome sequences of Francisella adeliensis (FSC1325 and FSC1326).</title>
        <authorList>
            <person name="Ohrman C."/>
            <person name="Uneklint I."/>
            <person name="Vallesi A."/>
            <person name="Karlsson L."/>
            <person name="Sjodin A."/>
        </authorList>
    </citation>
    <scope>NUCLEOTIDE SEQUENCE [LARGE SCALE GENOMIC DNA]</scope>
    <source>
        <strain evidence="3 5">FSC1325</strain>
    </source>
</reference>
<reference evidence="2 4" key="1">
    <citation type="submission" date="2017-06" db="EMBL/GenBank/DDBJ databases">
        <title>Complete genome of Francisella adeliensis.</title>
        <authorList>
            <person name="Vallesi A."/>
            <person name="Sjodin A."/>
        </authorList>
    </citation>
    <scope>NUCLEOTIDE SEQUENCE [LARGE SCALE GENOMIC DNA]</scope>
    <source>
        <strain evidence="2 4">FDC440</strain>
    </source>
</reference>